<comment type="caution">
    <text evidence="1">The sequence shown here is derived from an EMBL/GenBank/DDBJ whole genome shotgun (WGS) entry which is preliminary data.</text>
</comment>
<proteinExistence type="predicted"/>
<evidence type="ECO:0000313" key="1">
    <source>
        <dbReference type="EMBL" id="GBN21999.1"/>
    </source>
</evidence>
<accession>A0A4Y2M5L6</accession>
<dbReference type="Proteomes" id="UP000499080">
    <property type="component" value="Unassembled WGS sequence"/>
</dbReference>
<reference evidence="1 2" key="1">
    <citation type="journal article" date="2019" name="Sci. Rep.">
        <title>Orb-weaving spider Araneus ventricosus genome elucidates the spidroin gene catalogue.</title>
        <authorList>
            <person name="Kono N."/>
            <person name="Nakamura H."/>
            <person name="Ohtoshi R."/>
            <person name="Moran D.A.P."/>
            <person name="Shinohara A."/>
            <person name="Yoshida Y."/>
            <person name="Fujiwara M."/>
            <person name="Mori M."/>
            <person name="Tomita M."/>
            <person name="Arakawa K."/>
        </authorList>
    </citation>
    <scope>NUCLEOTIDE SEQUENCE [LARGE SCALE GENOMIC DNA]</scope>
</reference>
<feature type="non-terminal residue" evidence="1">
    <location>
        <position position="42"/>
    </location>
</feature>
<sequence>MRESFGEVTPAGFPSTARCCADEPLLNACIGNSSLWPTASKI</sequence>
<gene>
    <name evidence="1" type="ORF">AVEN_82454_1</name>
</gene>
<dbReference type="AlphaFoldDB" id="A0A4Y2M5L6"/>
<organism evidence="1 2">
    <name type="scientific">Araneus ventricosus</name>
    <name type="common">Orbweaver spider</name>
    <name type="synonym">Epeira ventricosa</name>
    <dbReference type="NCBI Taxonomy" id="182803"/>
    <lineage>
        <taxon>Eukaryota</taxon>
        <taxon>Metazoa</taxon>
        <taxon>Ecdysozoa</taxon>
        <taxon>Arthropoda</taxon>
        <taxon>Chelicerata</taxon>
        <taxon>Arachnida</taxon>
        <taxon>Araneae</taxon>
        <taxon>Araneomorphae</taxon>
        <taxon>Entelegynae</taxon>
        <taxon>Araneoidea</taxon>
        <taxon>Araneidae</taxon>
        <taxon>Araneus</taxon>
    </lineage>
</organism>
<keyword evidence="2" id="KW-1185">Reference proteome</keyword>
<dbReference type="EMBL" id="BGPR01006805">
    <property type="protein sequence ID" value="GBN21999.1"/>
    <property type="molecule type" value="Genomic_DNA"/>
</dbReference>
<name>A0A4Y2M5L6_ARAVE</name>
<protein>
    <submittedName>
        <fullName evidence="1">Uncharacterized protein</fullName>
    </submittedName>
</protein>
<evidence type="ECO:0000313" key="2">
    <source>
        <dbReference type="Proteomes" id="UP000499080"/>
    </source>
</evidence>